<reference evidence="4" key="1">
    <citation type="journal article" date="2023" name="Mol. Phylogenet. Evol.">
        <title>Genome-scale phylogeny and comparative genomics of the fungal order Sordariales.</title>
        <authorList>
            <person name="Hensen N."/>
            <person name="Bonometti L."/>
            <person name="Westerberg I."/>
            <person name="Brannstrom I.O."/>
            <person name="Guillou S."/>
            <person name="Cros-Aarteil S."/>
            <person name="Calhoun S."/>
            <person name="Haridas S."/>
            <person name="Kuo A."/>
            <person name="Mondo S."/>
            <person name="Pangilinan J."/>
            <person name="Riley R."/>
            <person name="LaButti K."/>
            <person name="Andreopoulos B."/>
            <person name="Lipzen A."/>
            <person name="Chen C."/>
            <person name="Yan M."/>
            <person name="Daum C."/>
            <person name="Ng V."/>
            <person name="Clum A."/>
            <person name="Steindorff A."/>
            <person name="Ohm R.A."/>
            <person name="Martin F."/>
            <person name="Silar P."/>
            <person name="Natvig D.O."/>
            <person name="Lalanne C."/>
            <person name="Gautier V."/>
            <person name="Ament-Velasquez S.L."/>
            <person name="Kruys A."/>
            <person name="Hutchinson M.I."/>
            <person name="Powell A.J."/>
            <person name="Barry K."/>
            <person name="Miller A.N."/>
            <person name="Grigoriev I.V."/>
            <person name="Debuchy R."/>
            <person name="Gladieux P."/>
            <person name="Hiltunen Thoren M."/>
            <person name="Johannesson H."/>
        </authorList>
    </citation>
    <scope>NUCLEOTIDE SEQUENCE</scope>
    <source>
        <strain evidence="4">CBS 315.58</strain>
    </source>
</reference>
<keyword evidence="1" id="KW-0863">Zinc-finger</keyword>
<sequence length="334" mass="37508">MLDDTPPIPPAVAAEMSKTSEQTEDVTCPICLEDLLSSETPKFTTNCCKKPFHTECISRWSGFKRAKATCPLCRRDGFRTDNNSPSQQGNSEVRSDGSHHLSSDDHTLLRRRERDAELERYIQERRNRSPNRHRPSPSLPSENRSQQNTRAYGGGRPLFTDGTHPAAEILPPGPLGPRSPSQQVTRCPQCMEEKRAPLAARAPSNSPGSPNGQGSQQESSGGENDRNEDGERHASPNRRINHIRRSLPGLSCARHIEQAISRLAERGRQLLEEERRRNREGNREEMSEARRNEEVARQLYEQAGRVQGSWKALTESLQRLEQARARREAAGGRG</sequence>
<organism evidence="4 5">
    <name type="scientific">Triangularia verruculosa</name>
    <dbReference type="NCBI Taxonomy" id="2587418"/>
    <lineage>
        <taxon>Eukaryota</taxon>
        <taxon>Fungi</taxon>
        <taxon>Dikarya</taxon>
        <taxon>Ascomycota</taxon>
        <taxon>Pezizomycotina</taxon>
        <taxon>Sordariomycetes</taxon>
        <taxon>Sordariomycetidae</taxon>
        <taxon>Sordariales</taxon>
        <taxon>Podosporaceae</taxon>
        <taxon>Triangularia</taxon>
    </lineage>
</organism>
<dbReference type="InterPro" id="IPR039903">
    <property type="entry name" value="Zswim2"/>
</dbReference>
<dbReference type="GO" id="GO:0061630">
    <property type="term" value="F:ubiquitin protein ligase activity"/>
    <property type="evidence" value="ECO:0007669"/>
    <property type="project" value="InterPro"/>
</dbReference>
<dbReference type="SMART" id="SM00184">
    <property type="entry name" value="RING"/>
    <property type="match status" value="1"/>
</dbReference>
<dbReference type="AlphaFoldDB" id="A0AAN6XQ01"/>
<feature type="compositionally biased region" description="Low complexity" evidence="2">
    <location>
        <begin position="203"/>
        <end position="222"/>
    </location>
</feature>
<name>A0AAN6XQ01_9PEZI</name>
<feature type="region of interest" description="Disordered" evidence="2">
    <location>
        <begin position="75"/>
        <end position="244"/>
    </location>
</feature>
<dbReference type="InterPro" id="IPR013083">
    <property type="entry name" value="Znf_RING/FYVE/PHD"/>
</dbReference>
<protein>
    <recommendedName>
        <fullName evidence="3">RING-type domain-containing protein</fullName>
    </recommendedName>
</protein>
<dbReference type="GO" id="GO:0008270">
    <property type="term" value="F:zinc ion binding"/>
    <property type="evidence" value="ECO:0007669"/>
    <property type="project" value="UniProtKB-KW"/>
</dbReference>
<dbReference type="PANTHER" id="PTHR21540:SF0">
    <property type="entry name" value="PHD FAMILY PROTEIN"/>
    <property type="match status" value="1"/>
</dbReference>
<evidence type="ECO:0000256" key="1">
    <source>
        <dbReference type="PROSITE-ProRule" id="PRU00175"/>
    </source>
</evidence>
<feature type="compositionally biased region" description="Polar residues" evidence="2">
    <location>
        <begin position="80"/>
        <end position="92"/>
    </location>
</feature>
<dbReference type="PROSITE" id="PS50089">
    <property type="entry name" value="ZF_RING_2"/>
    <property type="match status" value="1"/>
</dbReference>
<dbReference type="Proteomes" id="UP001303160">
    <property type="component" value="Unassembled WGS sequence"/>
</dbReference>
<evidence type="ECO:0000313" key="4">
    <source>
        <dbReference type="EMBL" id="KAK4204813.1"/>
    </source>
</evidence>
<dbReference type="Pfam" id="PF13639">
    <property type="entry name" value="zf-RING_2"/>
    <property type="match status" value="1"/>
</dbReference>
<feature type="compositionally biased region" description="Basic and acidic residues" evidence="2">
    <location>
        <begin position="223"/>
        <end position="234"/>
    </location>
</feature>
<dbReference type="EMBL" id="MU863880">
    <property type="protein sequence ID" value="KAK4204813.1"/>
    <property type="molecule type" value="Genomic_DNA"/>
</dbReference>
<proteinExistence type="predicted"/>
<keyword evidence="5" id="KW-1185">Reference proteome</keyword>
<feature type="domain" description="RING-type" evidence="3">
    <location>
        <begin position="28"/>
        <end position="74"/>
    </location>
</feature>
<feature type="compositionally biased region" description="Basic residues" evidence="2">
    <location>
        <begin position="235"/>
        <end position="244"/>
    </location>
</feature>
<feature type="region of interest" description="Disordered" evidence="2">
    <location>
        <begin position="1"/>
        <end position="20"/>
    </location>
</feature>
<evidence type="ECO:0000259" key="3">
    <source>
        <dbReference type="PROSITE" id="PS50089"/>
    </source>
</evidence>
<feature type="compositionally biased region" description="Basic and acidic residues" evidence="2">
    <location>
        <begin position="93"/>
        <end position="127"/>
    </location>
</feature>
<dbReference type="PANTHER" id="PTHR21540">
    <property type="entry name" value="RING FINGER AND SWIM DOMAIN-CONTAINING PROTEIN 2"/>
    <property type="match status" value="1"/>
</dbReference>
<keyword evidence="1" id="KW-0862">Zinc</keyword>
<feature type="compositionally biased region" description="Pro residues" evidence="2">
    <location>
        <begin position="1"/>
        <end position="10"/>
    </location>
</feature>
<reference evidence="4" key="2">
    <citation type="submission" date="2023-05" db="EMBL/GenBank/DDBJ databases">
        <authorList>
            <consortium name="Lawrence Berkeley National Laboratory"/>
            <person name="Steindorff A."/>
            <person name="Hensen N."/>
            <person name="Bonometti L."/>
            <person name="Westerberg I."/>
            <person name="Brannstrom I.O."/>
            <person name="Guillou S."/>
            <person name="Cros-Aarteil S."/>
            <person name="Calhoun S."/>
            <person name="Haridas S."/>
            <person name="Kuo A."/>
            <person name="Mondo S."/>
            <person name="Pangilinan J."/>
            <person name="Riley R."/>
            <person name="Labutti K."/>
            <person name="Andreopoulos B."/>
            <person name="Lipzen A."/>
            <person name="Chen C."/>
            <person name="Yanf M."/>
            <person name="Daum C."/>
            <person name="Ng V."/>
            <person name="Clum A."/>
            <person name="Ohm R."/>
            <person name="Martin F."/>
            <person name="Silar P."/>
            <person name="Natvig D."/>
            <person name="Lalanne C."/>
            <person name="Gautier V."/>
            <person name="Ament-Velasquez S.L."/>
            <person name="Kruys A."/>
            <person name="Hutchinson M.I."/>
            <person name="Powell A.J."/>
            <person name="Barry K."/>
            <person name="Miller A.N."/>
            <person name="Grigoriev I.V."/>
            <person name="Debuchy R."/>
            <person name="Gladieux P."/>
            <person name="Thoren M.H."/>
            <person name="Johannesson H."/>
        </authorList>
    </citation>
    <scope>NUCLEOTIDE SEQUENCE</scope>
    <source>
        <strain evidence="4">CBS 315.58</strain>
    </source>
</reference>
<dbReference type="InterPro" id="IPR001841">
    <property type="entry name" value="Znf_RING"/>
</dbReference>
<evidence type="ECO:0000256" key="2">
    <source>
        <dbReference type="SAM" id="MobiDB-lite"/>
    </source>
</evidence>
<dbReference type="SUPFAM" id="SSF57850">
    <property type="entry name" value="RING/U-box"/>
    <property type="match status" value="1"/>
</dbReference>
<comment type="caution">
    <text evidence="4">The sequence shown here is derived from an EMBL/GenBank/DDBJ whole genome shotgun (WGS) entry which is preliminary data.</text>
</comment>
<accession>A0AAN6XQ01</accession>
<gene>
    <name evidence="4" type="ORF">QBC40DRAFT_329322</name>
</gene>
<feature type="region of interest" description="Disordered" evidence="2">
    <location>
        <begin position="274"/>
        <end position="293"/>
    </location>
</feature>
<keyword evidence="1" id="KW-0479">Metal-binding</keyword>
<evidence type="ECO:0000313" key="5">
    <source>
        <dbReference type="Proteomes" id="UP001303160"/>
    </source>
</evidence>
<dbReference type="Gene3D" id="3.30.40.10">
    <property type="entry name" value="Zinc/RING finger domain, C3HC4 (zinc finger)"/>
    <property type="match status" value="1"/>
</dbReference>